<dbReference type="GO" id="GO:0008757">
    <property type="term" value="F:S-adenosylmethionine-dependent methyltransferase activity"/>
    <property type="evidence" value="ECO:0007669"/>
    <property type="project" value="InterPro"/>
</dbReference>
<keyword evidence="3" id="KW-1185">Reference proteome</keyword>
<feature type="domain" description="Methyltransferase type 11" evidence="1">
    <location>
        <begin position="39"/>
        <end position="99"/>
    </location>
</feature>
<dbReference type="EMBL" id="QKYT01000879">
    <property type="protein sequence ID" value="RIA80892.1"/>
    <property type="molecule type" value="Genomic_DNA"/>
</dbReference>
<dbReference type="CDD" id="cd02440">
    <property type="entry name" value="AdoMet_MTases"/>
    <property type="match status" value="1"/>
</dbReference>
<comment type="caution">
    <text evidence="2">The sequence shown here is derived from an EMBL/GenBank/DDBJ whole genome shotgun (WGS) entry which is preliminary data.</text>
</comment>
<gene>
    <name evidence="2" type="ORF">C1645_837886</name>
</gene>
<reference evidence="2 3" key="1">
    <citation type="submission" date="2018-06" db="EMBL/GenBank/DDBJ databases">
        <title>Comparative genomics reveals the genomic features of Rhizophagus irregularis, R. cerebriforme, R. diaphanum and Gigaspora rosea, and their symbiotic lifestyle signature.</title>
        <authorList>
            <person name="Morin E."/>
            <person name="San Clemente H."/>
            <person name="Chen E.C.H."/>
            <person name="De La Providencia I."/>
            <person name="Hainaut M."/>
            <person name="Kuo A."/>
            <person name="Kohler A."/>
            <person name="Murat C."/>
            <person name="Tang N."/>
            <person name="Roy S."/>
            <person name="Loubradou J."/>
            <person name="Henrissat B."/>
            <person name="Grigoriev I.V."/>
            <person name="Corradi N."/>
            <person name="Roux C."/>
            <person name="Martin F.M."/>
        </authorList>
    </citation>
    <scope>NUCLEOTIDE SEQUENCE [LARGE SCALE GENOMIC DNA]</scope>
    <source>
        <strain evidence="2 3">DAOM 227022</strain>
    </source>
</reference>
<evidence type="ECO:0000313" key="2">
    <source>
        <dbReference type="EMBL" id="RIA80892.1"/>
    </source>
</evidence>
<dbReference type="Proteomes" id="UP000265703">
    <property type="component" value="Unassembled WGS sequence"/>
</dbReference>
<dbReference type="STRING" id="658196.A0A397S5W8"/>
<dbReference type="InterPro" id="IPR013216">
    <property type="entry name" value="Methyltransf_11"/>
</dbReference>
<name>A0A397S5W8_9GLOM</name>
<dbReference type="Pfam" id="PF08241">
    <property type="entry name" value="Methyltransf_11"/>
    <property type="match status" value="1"/>
</dbReference>
<dbReference type="Gene3D" id="3.40.50.150">
    <property type="entry name" value="Vaccinia Virus protein VP39"/>
    <property type="match status" value="1"/>
</dbReference>
<evidence type="ECO:0000313" key="3">
    <source>
        <dbReference type="Proteomes" id="UP000265703"/>
    </source>
</evidence>
<evidence type="ECO:0000259" key="1">
    <source>
        <dbReference type="Pfam" id="PF08241"/>
    </source>
</evidence>
<dbReference type="AlphaFoldDB" id="A0A397S5W8"/>
<dbReference type="SUPFAM" id="SSF53335">
    <property type="entry name" value="S-adenosyl-L-methionine-dependent methyltransferases"/>
    <property type="match status" value="1"/>
</dbReference>
<accession>A0A397S5W8</accession>
<sequence length="134" mass="15321">MHHYNVLHDSFKKKAAHLTLNLLKSQRNDNTRNGGIKVLDIGCGKGIWILDMTNTFIGIAILSIFPNENSHLSNTGFIQCNLINEIPFPDSAFDFVFERFIVYSNFSNFNVLKPGDYLEIMEYNVNYYNPGPIT</sequence>
<protein>
    <recommendedName>
        <fullName evidence="1">Methyltransferase type 11 domain-containing protein</fullName>
    </recommendedName>
</protein>
<proteinExistence type="predicted"/>
<organism evidence="2 3">
    <name type="scientific">Glomus cerebriforme</name>
    <dbReference type="NCBI Taxonomy" id="658196"/>
    <lineage>
        <taxon>Eukaryota</taxon>
        <taxon>Fungi</taxon>
        <taxon>Fungi incertae sedis</taxon>
        <taxon>Mucoromycota</taxon>
        <taxon>Glomeromycotina</taxon>
        <taxon>Glomeromycetes</taxon>
        <taxon>Glomerales</taxon>
        <taxon>Glomeraceae</taxon>
        <taxon>Glomus</taxon>
    </lineage>
</organism>
<dbReference type="OrthoDB" id="184880at2759"/>
<dbReference type="InterPro" id="IPR029063">
    <property type="entry name" value="SAM-dependent_MTases_sf"/>
</dbReference>